<dbReference type="PANTHER" id="PTHR22912">
    <property type="entry name" value="DISULFIDE OXIDOREDUCTASE"/>
    <property type="match status" value="1"/>
</dbReference>
<accession>A0ABV5WCY2</accession>
<evidence type="ECO:0000313" key="16">
    <source>
        <dbReference type="EMBL" id="MFB9758444.1"/>
    </source>
</evidence>
<dbReference type="InterPro" id="IPR023753">
    <property type="entry name" value="FAD/NAD-binding_dom"/>
</dbReference>
<dbReference type="PROSITE" id="PS00076">
    <property type="entry name" value="PYRIDINE_REDOX_1"/>
    <property type="match status" value="1"/>
</dbReference>
<dbReference type="InterPro" id="IPR006258">
    <property type="entry name" value="Lipoamide_DH"/>
</dbReference>
<dbReference type="InterPro" id="IPR050151">
    <property type="entry name" value="Class-I_Pyr_Nuc-Dis_Oxidored"/>
</dbReference>
<evidence type="ECO:0000256" key="13">
    <source>
        <dbReference type="ARBA" id="ARBA00049187"/>
    </source>
</evidence>
<dbReference type="PRINTS" id="PR00411">
    <property type="entry name" value="PNDRDTASEI"/>
</dbReference>
<dbReference type="NCBIfam" id="TIGR01350">
    <property type="entry name" value="lipoamide_DH"/>
    <property type="match status" value="1"/>
</dbReference>
<keyword evidence="17" id="KW-1185">Reference proteome</keyword>
<dbReference type="PANTHER" id="PTHR22912:SF217">
    <property type="entry name" value="DIHYDROLIPOYL DEHYDROGENASE"/>
    <property type="match status" value="1"/>
</dbReference>
<dbReference type="GO" id="GO:0004148">
    <property type="term" value="F:dihydrolipoyl dehydrogenase (NADH) activity"/>
    <property type="evidence" value="ECO:0007669"/>
    <property type="project" value="UniProtKB-EC"/>
</dbReference>
<dbReference type="Gene3D" id="2.40.50.100">
    <property type="match status" value="1"/>
</dbReference>
<reference evidence="16 17" key="1">
    <citation type="submission" date="2024-09" db="EMBL/GenBank/DDBJ databases">
        <authorList>
            <person name="Sun Q."/>
            <person name="Mori K."/>
        </authorList>
    </citation>
    <scope>NUCLEOTIDE SEQUENCE [LARGE SCALE GENOMIC DNA]</scope>
    <source>
        <strain evidence="16 17">JCM 11201</strain>
    </source>
</reference>
<evidence type="ECO:0000256" key="5">
    <source>
        <dbReference type="ARBA" id="ARBA00022490"/>
    </source>
</evidence>
<organism evidence="16 17">
    <name type="scientific">Ectobacillus funiculus</name>
    <dbReference type="NCBI Taxonomy" id="137993"/>
    <lineage>
        <taxon>Bacteria</taxon>
        <taxon>Bacillati</taxon>
        <taxon>Bacillota</taxon>
        <taxon>Bacilli</taxon>
        <taxon>Bacillales</taxon>
        <taxon>Bacillaceae</taxon>
        <taxon>Ectobacillus</taxon>
    </lineage>
</organism>
<evidence type="ECO:0000256" key="1">
    <source>
        <dbReference type="ARBA" id="ARBA00004496"/>
    </source>
</evidence>
<keyword evidence="12 14" id="KW-0676">Redox-active center</keyword>
<keyword evidence="8 14" id="KW-0274">FAD</keyword>
<dbReference type="EMBL" id="JBHMAF010000032">
    <property type="protein sequence ID" value="MFB9758444.1"/>
    <property type="molecule type" value="Genomic_DNA"/>
</dbReference>
<dbReference type="InterPro" id="IPR000089">
    <property type="entry name" value="Biotin_lipoyl"/>
</dbReference>
<protein>
    <recommendedName>
        <fullName evidence="4 14">Dihydrolipoyl dehydrogenase</fullName>
        <ecNumber evidence="3 14">1.8.1.4</ecNumber>
    </recommendedName>
</protein>
<dbReference type="InterPro" id="IPR001100">
    <property type="entry name" value="Pyr_nuc-diS_OxRdtase"/>
</dbReference>
<comment type="cofactor">
    <cofactor evidence="14">
        <name>FAD</name>
        <dbReference type="ChEBI" id="CHEBI:57692"/>
    </cofactor>
    <text evidence="14">Binds 1 FAD per subunit.</text>
</comment>
<dbReference type="Gene3D" id="3.30.390.30">
    <property type="match status" value="1"/>
</dbReference>
<dbReference type="Gene3D" id="3.50.50.60">
    <property type="entry name" value="FAD/NAD(P)-binding domain"/>
    <property type="match status" value="2"/>
</dbReference>
<evidence type="ECO:0000256" key="3">
    <source>
        <dbReference type="ARBA" id="ARBA00012608"/>
    </source>
</evidence>
<evidence type="ECO:0000256" key="7">
    <source>
        <dbReference type="ARBA" id="ARBA00022823"/>
    </source>
</evidence>
<evidence type="ECO:0000256" key="9">
    <source>
        <dbReference type="ARBA" id="ARBA00023002"/>
    </source>
</evidence>
<dbReference type="CDD" id="cd06849">
    <property type="entry name" value="lipoyl_domain"/>
    <property type="match status" value="1"/>
</dbReference>
<sequence>MAKEIFMPKLSSTMEVGTLLQWFKEEGDTVEIGEPLFEIMTDKINIEVEAYDDGILLKKYFDQDAQVPVNHVVGYIGAENEQVPAESPGLAGETTDSEVAETVESTSEAVVVNSGARYDLVVIGGGPGGYVAALHAAELGKKVALVEADFLGGTCLNRGCIPSKTLLKHAEVIESIEEAKAWGIESGELSFSLDKMKKRKDDVIQKLRGGIAYLLSQGKIDLHRGFGTIEEGKVIRVETKAGETTRIQADRIIVATGSTPVVPSIPGLASAQFDTSDTIFDLPAIPKSVVIIGGGVIGVEFACIFASLQSDVTVIEAADRIIPSEDADASKVLTKLLKKKGIRFYTSTKVTEVQQDGEKKVVKCTDAKGKELSFKTETLIVSVGRKPNLSAVQDVAIEKEGPFIKVNEKMETNLPGIYAVGDVVGGYQLAHVASAEGVVAAANAAGLEEKMEYKVVPRCIYTLPEVASVGMTEEEAKKKGLSVRTERFDHVGNGKALALGETNGFVKVVYEEKYGEIIGVTMVGPHVTEMISEASAFMYLEGTVEEVTKMIHPHPTVSEAFYENAMHIVNKMRTQGVLV</sequence>
<name>A0ABV5WCY2_9BACI</name>
<dbReference type="SUPFAM" id="SSF51230">
    <property type="entry name" value="Single hybrid motif"/>
    <property type="match status" value="1"/>
</dbReference>
<comment type="subcellular location">
    <subcellularLocation>
        <location evidence="1">Cytoplasm</location>
    </subcellularLocation>
</comment>
<evidence type="ECO:0000256" key="11">
    <source>
        <dbReference type="ARBA" id="ARBA00023157"/>
    </source>
</evidence>
<keyword evidence="11" id="KW-1015">Disulfide bond</keyword>
<dbReference type="InterPro" id="IPR011053">
    <property type="entry name" value="Single_hybrid_motif"/>
</dbReference>
<evidence type="ECO:0000256" key="4">
    <source>
        <dbReference type="ARBA" id="ARBA00016961"/>
    </source>
</evidence>
<dbReference type="Pfam" id="PF00364">
    <property type="entry name" value="Biotin_lipoyl"/>
    <property type="match status" value="1"/>
</dbReference>
<dbReference type="SUPFAM" id="SSF55424">
    <property type="entry name" value="FAD/NAD-linked reductases, dimerisation (C-terminal) domain"/>
    <property type="match status" value="1"/>
</dbReference>
<comment type="miscellaneous">
    <text evidence="14">The active site is a redox-active disulfide bond.</text>
</comment>
<dbReference type="InterPro" id="IPR012999">
    <property type="entry name" value="Pyr_OxRdtase_I_AS"/>
</dbReference>
<dbReference type="PRINTS" id="PR00368">
    <property type="entry name" value="FADPNR"/>
</dbReference>
<evidence type="ECO:0000256" key="10">
    <source>
        <dbReference type="ARBA" id="ARBA00023027"/>
    </source>
</evidence>
<keyword evidence="10 14" id="KW-0520">NAD</keyword>
<evidence type="ECO:0000256" key="12">
    <source>
        <dbReference type="ARBA" id="ARBA00023284"/>
    </source>
</evidence>
<comment type="caution">
    <text evidence="16">The sequence shown here is derived from an EMBL/GenBank/DDBJ whole genome shotgun (WGS) entry which is preliminary data.</text>
</comment>
<dbReference type="EC" id="1.8.1.4" evidence="3 14"/>
<dbReference type="PIRSF" id="PIRSF000350">
    <property type="entry name" value="Mercury_reductase_MerA"/>
    <property type="match status" value="1"/>
</dbReference>
<dbReference type="InterPro" id="IPR016156">
    <property type="entry name" value="FAD/NAD-linked_Rdtase_dimer_sf"/>
</dbReference>
<comment type="catalytic activity">
    <reaction evidence="13 14">
        <text>N(6)-[(R)-dihydrolipoyl]-L-lysyl-[protein] + NAD(+) = N(6)-[(R)-lipoyl]-L-lysyl-[protein] + NADH + H(+)</text>
        <dbReference type="Rhea" id="RHEA:15045"/>
        <dbReference type="Rhea" id="RHEA-COMP:10474"/>
        <dbReference type="Rhea" id="RHEA-COMP:10475"/>
        <dbReference type="ChEBI" id="CHEBI:15378"/>
        <dbReference type="ChEBI" id="CHEBI:57540"/>
        <dbReference type="ChEBI" id="CHEBI:57945"/>
        <dbReference type="ChEBI" id="CHEBI:83099"/>
        <dbReference type="ChEBI" id="CHEBI:83100"/>
        <dbReference type="EC" id="1.8.1.4"/>
    </reaction>
</comment>
<dbReference type="Pfam" id="PF07992">
    <property type="entry name" value="Pyr_redox_2"/>
    <property type="match status" value="1"/>
</dbReference>
<evidence type="ECO:0000259" key="15">
    <source>
        <dbReference type="PROSITE" id="PS50968"/>
    </source>
</evidence>
<feature type="domain" description="Lipoyl-binding" evidence="15">
    <location>
        <begin position="2"/>
        <end position="77"/>
    </location>
</feature>
<dbReference type="InterPro" id="IPR003016">
    <property type="entry name" value="2-oxoA_DH_lipoyl-BS"/>
</dbReference>
<dbReference type="PROSITE" id="PS00189">
    <property type="entry name" value="LIPOYL"/>
    <property type="match status" value="1"/>
</dbReference>
<dbReference type="RefSeq" id="WP_379948721.1">
    <property type="nucleotide sequence ID" value="NZ_JBHMAF010000032.1"/>
</dbReference>
<evidence type="ECO:0000256" key="8">
    <source>
        <dbReference type="ARBA" id="ARBA00022827"/>
    </source>
</evidence>
<comment type="similarity">
    <text evidence="2 14">Belongs to the class-I pyridine nucleotide-disulfide oxidoreductase family.</text>
</comment>
<evidence type="ECO:0000256" key="2">
    <source>
        <dbReference type="ARBA" id="ARBA00007532"/>
    </source>
</evidence>
<keyword evidence="7" id="KW-0450">Lipoyl</keyword>
<keyword evidence="9 14" id="KW-0560">Oxidoreductase</keyword>
<evidence type="ECO:0000256" key="14">
    <source>
        <dbReference type="RuleBase" id="RU003692"/>
    </source>
</evidence>
<dbReference type="Proteomes" id="UP001589609">
    <property type="component" value="Unassembled WGS sequence"/>
</dbReference>
<evidence type="ECO:0000256" key="6">
    <source>
        <dbReference type="ARBA" id="ARBA00022630"/>
    </source>
</evidence>
<dbReference type="InterPro" id="IPR004099">
    <property type="entry name" value="Pyr_nucl-diS_OxRdtase_dimer"/>
</dbReference>
<dbReference type="InterPro" id="IPR036188">
    <property type="entry name" value="FAD/NAD-bd_sf"/>
</dbReference>
<proteinExistence type="inferred from homology"/>
<evidence type="ECO:0000313" key="17">
    <source>
        <dbReference type="Proteomes" id="UP001589609"/>
    </source>
</evidence>
<dbReference type="PROSITE" id="PS50968">
    <property type="entry name" value="BIOTINYL_LIPOYL"/>
    <property type="match status" value="1"/>
</dbReference>
<keyword evidence="5" id="KW-0963">Cytoplasm</keyword>
<gene>
    <name evidence="16" type="primary">lpdA</name>
    <name evidence="16" type="ORF">ACFFMS_07905</name>
</gene>
<dbReference type="Pfam" id="PF02852">
    <property type="entry name" value="Pyr_redox_dim"/>
    <property type="match status" value="1"/>
</dbReference>
<keyword evidence="6 14" id="KW-0285">Flavoprotein</keyword>
<dbReference type="SUPFAM" id="SSF51905">
    <property type="entry name" value="FAD/NAD(P)-binding domain"/>
    <property type="match status" value="1"/>
</dbReference>